<proteinExistence type="predicted"/>
<keyword evidence="3" id="KW-1185">Reference proteome</keyword>
<accession>A0A6B0QYP6</accession>
<protein>
    <submittedName>
        <fullName evidence="2">Uncharacterized protein</fullName>
    </submittedName>
</protein>
<dbReference type="AlphaFoldDB" id="A0A6B0QYP6"/>
<feature type="region of interest" description="Disordered" evidence="1">
    <location>
        <begin position="46"/>
        <end position="78"/>
    </location>
</feature>
<gene>
    <name evidence="2" type="ORF">E5288_WYG005891</name>
</gene>
<name>A0A6B0QYP6_9CETA</name>
<feature type="compositionally biased region" description="Basic and acidic residues" evidence="1">
    <location>
        <begin position="50"/>
        <end position="68"/>
    </location>
</feature>
<dbReference type="Proteomes" id="UP000322234">
    <property type="component" value="Unassembled WGS sequence"/>
</dbReference>
<evidence type="ECO:0000256" key="1">
    <source>
        <dbReference type="SAM" id="MobiDB-lite"/>
    </source>
</evidence>
<evidence type="ECO:0000313" key="3">
    <source>
        <dbReference type="Proteomes" id="UP000322234"/>
    </source>
</evidence>
<dbReference type="EMBL" id="VBQZ03000007">
    <property type="protein sequence ID" value="MXQ81406.1"/>
    <property type="molecule type" value="Genomic_DNA"/>
</dbReference>
<evidence type="ECO:0000313" key="2">
    <source>
        <dbReference type="EMBL" id="MXQ81406.1"/>
    </source>
</evidence>
<organism evidence="2 3">
    <name type="scientific">Bos mutus</name>
    <name type="common">wild yak</name>
    <dbReference type="NCBI Taxonomy" id="72004"/>
    <lineage>
        <taxon>Eukaryota</taxon>
        <taxon>Metazoa</taxon>
        <taxon>Chordata</taxon>
        <taxon>Craniata</taxon>
        <taxon>Vertebrata</taxon>
        <taxon>Euteleostomi</taxon>
        <taxon>Mammalia</taxon>
        <taxon>Eutheria</taxon>
        <taxon>Laurasiatheria</taxon>
        <taxon>Artiodactyla</taxon>
        <taxon>Ruminantia</taxon>
        <taxon>Pecora</taxon>
        <taxon>Bovidae</taxon>
        <taxon>Bovinae</taxon>
        <taxon>Bos</taxon>
    </lineage>
</organism>
<reference evidence="2" key="1">
    <citation type="submission" date="2019-10" db="EMBL/GenBank/DDBJ databases">
        <title>The sequence and de novo assembly of the wild yak genome.</title>
        <authorList>
            <person name="Liu Y."/>
        </authorList>
    </citation>
    <scope>NUCLEOTIDE SEQUENCE [LARGE SCALE GENOMIC DNA]</scope>
    <source>
        <strain evidence="2">WY2019</strain>
    </source>
</reference>
<sequence>MPGVTFQVPVTQDQGQGSSGHQPKGGSPYGHMVSALRLARSHLHTALQDVDDKRQRRAADRVYNERQHSSGSSHSTEIGAIPNTVNYVSHGQCTQRLIDPPCAANYGGTTASRLLVGSKPLSSYWRQPCSSLGRLINSIINAKRKKSPRSFLIATRACEYELQADRKQGLMPRGISEAEKKHLKSSRGQLASRGARGPGKLFISVSLGPGTMPWNIERTMTVVCTSHHLYSIATSTFNTTQGRNSKKT</sequence>
<comment type="caution">
    <text evidence="2">The sequence shown here is derived from an EMBL/GenBank/DDBJ whole genome shotgun (WGS) entry which is preliminary data.</text>
</comment>
<feature type="region of interest" description="Disordered" evidence="1">
    <location>
        <begin position="1"/>
        <end position="31"/>
    </location>
</feature>
<feature type="compositionally biased region" description="Polar residues" evidence="1">
    <location>
        <begin position="8"/>
        <end position="21"/>
    </location>
</feature>